<evidence type="ECO:0000313" key="2">
    <source>
        <dbReference type="Proteomes" id="UP001431902"/>
    </source>
</evidence>
<evidence type="ECO:0000313" key="1">
    <source>
        <dbReference type="EMBL" id="MDI9235195.1"/>
    </source>
</evidence>
<dbReference type="RefSeq" id="WP_283225524.1">
    <property type="nucleotide sequence ID" value="NZ_JASGBH010000015.1"/>
</dbReference>
<dbReference type="EMBL" id="JASGBH010000015">
    <property type="protein sequence ID" value="MDI9235195.1"/>
    <property type="molecule type" value="Genomic_DNA"/>
</dbReference>
<proteinExistence type="predicted"/>
<accession>A0ABT6XAN0</accession>
<gene>
    <name evidence="1" type="ORF">QLQ16_15260</name>
</gene>
<name>A0ABT6XAN0_9BURK</name>
<protein>
    <recommendedName>
        <fullName evidence="3">Tip attachment protein J domain-containing protein</fullName>
    </recommendedName>
</protein>
<evidence type="ECO:0008006" key="3">
    <source>
        <dbReference type="Google" id="ProtNLM"/>
    </source>
</evidence>
<organism evidence="1 2">
    <name type="scientific">Limnohabitans lacus</name>
    <dbReference type="NCBI Taxonomy" id="3045173"/>
    <lineage>
        <taxon>Bacteria</taxon>
        <taxon>Pseudomonadati</taxon>
        <taxon>Pseudomonadota</taxon>
        <taxon>Betaproteobacteria</taxon>
        <taxon>Burkholderiales</taxon>
        <taxon>Comamonadaceae</taxon>
        <taxon>Limnohabitans</taxon>
    </lineage>
</organism>
<reference evidence="1" key="1">
    <citation type="submission" date="2023-05" db="EMBL/GenBank/DDBJ databases">
        <title>Limnohabitans sp. strain HM2-2 Genome sequencing and assembly.</title>
        <authorList>
            <person name="Jung Y."/>
        </authorList>
    </citation>
    <scope>NUCLEOTIDE SEQUENCE</scope>
    <source>
        <strain evidence="1">HM2-2</strain>
    </source>
</reference>
<sequence length="530" mass="57399">MTSETVAVNFGGSKLAAASANQQQKVADVRPMAVSVRDYGMGTMSKAEMVTAAKAIMSPTKANQIATIIKGVMSQGKVGSGVFIYEQQVRPRGATRDMKLSWGVTVTETGHVFAGDPKVVDPDPTTVYMLYTSLAAEAGLPQTWTYADAGVLKWQLRKLDGTPATAWTTINTGGAFDESGTDSEFKVNCLANKLTSGCPTAYVDAKALMAETASVSAMIDYVRKVAPAYNESQDPSTGETIYQPQISVSYDRREYDRTGCSSGNFRNIGRRGYTLKTTVDRYQMVETDSAATRVNRFEGSSISPTENFDVSKTLDMTSQSLSNQVIDSFSNALVPSSSVLGLQYMAPITTYSTLSNANNMRLESTQSDMAMSWVPGGNGTYSLYLGTIADNYWGGYGAVYDRSMTFNISNKDLYSKFTLAQASFDDWLMLQVNGNVAYVGPYGGDRLSTVSVPYTYCGGDWGCETAYELKVQYGANAFGWPELSTNWSLGLNVDLRPYLRAGQNTIFMRTIVAGRGEGAIRIDATSCLAD</sequence>
<dbReference type="Proteomes" id="UP001431902">
    <property type="component" value="Unassembled WGS sequence"/>
</dbReference>
<comment type="caution">
    <text evidence="1">The sequence shown here is derived from an EMBL/GenBank/DDBJ whole genome shotgun (WGS) entry which is preliminary data.</text>
</comment>
<keyword evidence="2" id="KW-1185">Reference proteome</keyword>